<keyword evidence="2" id="KW-1185">Reference proteome</keyword>
<dbReference type="PROSITE" id="PS51257">
    <property type="entry name" value="PROKAR_LIPOPROTEIN"/>
    <property type="match status" value="1"/>
</dbReference>
<reference evidence="1 2" key="1">
    <citation type="submission" date="2019-02" db="EMBL/GenBank/DDBJ databases">
        <title>Genomic Encyclopedia of Type Strains, Phase IV (KMG-IV): sequencing the most valuable type-strain genomes for metagenomic binning, comparative biology and taxonomic classification.</title>
        <authorList>
            <person name="Goeker M."/>
        </authorList>
    </citation>
    <scope>NUCLEOTIDE SEQUENCE [LARGE SCALE GENOMIC DNA]</scope>
    <source>
        <strain evidence="1 2">DSM 18116</strain>
    </source>
</reference>
<name>A0A4V2F259_9BACT</name>
<organism evidence="1 2">
    <name type="scientific">Pseudobacter ginsenosidimutans</name>
    <dbReference type="NCBI Taxonomy" id="661488"/>
    <lineage>
        <taxon>Bacteria</taxon>
        <taxon>Pseudomonadati</taxon>
        <taxon>Bacteroidota</taxon>
        <taxon>Chitinophagia</taxon>
        <taxon>Chitinophagales</taxon>
        <taxon>Chitinophagaceae</taxon>
        <taxon>Pseudobacter</taxon>
    </lineage>
</organism>
<evidence type="ECO:0000313" key="2">
    <source>
        <dbReference type="Proteomes" id="UP000293874"/>
    </source>
</evidence>
<sequence length="137" mass="15518">MSTRSCAFTNNDLLVSFCKKYMLLLLLPAVLSCGNTRHQHELAGRWQLKFKDGSKVLAVFRKDGTHDFFVNGKLFSSGKSSFRNDTLRASDPICKADYYATYKIDFITADSIRFKAVEDSCAPRKRDMDGTSLTRVK</sequence>
<dbReference type="AlphaFoldDB" id="A0A4V2F259"/>
<dbReference type="OrthoDB" id="674455at2"/>
<dbReference type="RefSeq" id="WP_130540453.1">
    <property type="nucleotide sequence ID" value="NZ_CP042431.1"/>
</dbReference>
<protein>
    <recommendedName>
        <fullName evidence="3">Lipocalin-like protein</fullName>
    </recommendedName>
</protein>
<dbReference type="EMBL" id="SGXA01000001">
    <property type="protein sequence ID" value="RZS76137.1"/>
    <property type="molecule type" value="Genomic_DNA"/>
</dbReference>
<accession>A0A4V2F259</accession>
<gene>
    <name evidence="1" type="ORF">EV199_2016</name>
</gene>
<dbReference type="Proteomes" id="UP000293874">
    <property type="component" value="Unassembled WGS sequence"/>
</dbReference>
<evidence type="ECO:0008006" key="3">
    <source>
        <dbReference type="Google" id="ProtNLM"/>
    </source>
</evidence>
<evidence type="ECO:0000313" key="1">
    <source>
        <dbReference type="EMBL" id="RZS76137.1"/>
    </source>
</evidence>
<comment type="caution">
    <text evidence="1">The sequence shown here is derived from an EMBL/GenBank/DDBJ whole genome shotgun (WGS) entry which is preliminary data.</text>
</comment>
<proteinExistence type="predicted"/>